<dbReference type="GO" id="GO:0006950">
    <property type="term" value="P:response to stress"/>
    <property type="evidence" value="ECO:0007669"/>
    <property type="project" value="TreeGrafter"/>
</dbReference>
<feature type="domain" description="HTH marR-type" evidence="1">
    <location>
        <begin position="7"/>
        <end position="140"/>
    </location>
</feature>
<proteinExistence type="predicted"/>
<name>A0A1H0R5T3_9ACTN</name>
<dbReference type="InterPro" id="IPR000835">
    <property type="entry name" value="HTH_MarR-typ"/>
</dbReference>
<keyword evidence="2" id="KW-0238">DNA-binding</keyword>
<dbReference type="GO" id="GO:0003700">
    <property type="term" value="F:DNA-binding transcription factor activity"/>
    <property type="evidence" value="ECO:0007669"/>
    <property type="project" value="InterPro"/>
</dbReference>
<protein>
    <submittedName>
        <fullName evidence="2">DNA-binding transcriptional regulator, MarR family</fullName>
    </submittedName>
</protein>
<dbReference type="PANTHER" id="PTHR33164">
    <property type="entry name" value="TRANSCRIPTIONAL REGULATOR, MARR FAMILY"/>
    <property type="match status" value="1"/>
</dbReference>
<evidence type="ECO:0000259" key="1">
    <source>
        <dbReference type="PROSITE" id="PS50995"/>
    </source>
</evidence>
<dbReference type="RefSeq" id="WP_091247495.1">
    <property type="nucleotide sequence ID" value="NZ_FNIR01000011.1"/>
</dbReference>
<evidence type="ECO:0000313" key="3">
    <source>
        <dbReference type="Proteomes" id="UP000199088"/>
    </source>
</evidence>
<dbReference type="SUPFAM" id="SSF46785">
    <property type="entry name" value="Winged helix' DNA-binding domain"/>
    <property type="match status" value="1"/>
</dbReference>
<dbReference type="PANTHER" id="PTHR33164:SF99">
    <property type="entry name" value="MARR FAMILY REGULATORY PROTEIN"/>
    <property type="match status" value="1"/>
</dbReference>
<gene>
    <name evidence="2" type="ORF">SAMN05660199_03475</name>
</gene>
<dbReference type="SMART" id="SM00347">
    <property type="entry name" value="HTH_MARR"/>
    <property type="match status" value="1"/>
</dbReference>
<dbReference type="Gene3D" id="1.10.10.10">
    <property type="entry name" value="Winged helix-like DNA-binding domain superfamily/Winged helix DNA-binding domain"/>
    <property type="match status" value="1"/>
</dbReference>
<dbReference type="InterPro" id="IPR039422">
    <property type="entry name" value="MarR/SlyA-like"/>
</dbReference>
<sequence>MSDPVNGVPVTSLLERVLLGLRAELYALSAARFPGLRARHYRLLTFLPPAGERLSRVAAVSGLTKQALAQTLRPLEDGGYVVVGPDPADRRARVVRLTDRGREVVEAVGEQLGAVERRWAAAVGPERYATARAVLGEVIMGGHPPSSGAP</sequence>
<dbReference type="InterPro" id="IPR036388">
    <property type="entry name" value="WH-like_DNA-bd_sf"/>
</dbReference>
<dbReference type="AlphaFoldDB" id="A0A1H0R5T3"/>
<dbReference type="GO" id="GO:0003677">
    <property type="term" value="F:DNA binding"/>
    <property type="evidence" value="ECO:0007669"/>
    <property type="project" value="UniProtKB-KW"/>
</dbReference>
<dbReference type="InterPro" id="IPR036390">
    <property type="entry name" value="WH_DNA-bd_sf"/>
</dbReference>
<organism evidence="2 3">
    <name type="scientific">Klenkia soli</name>
    <dbReference type="NCBI Taxonomy" id="1052260"/>
    <lineage>
        <taxon>Bacteria</taxon>
        <taxon>Bacillati</taxon>
        <taxon>Actinomycetota</taxon>
        <taxon>Actinomycetes</taxon>
        <taxon>Geodermatophilales</taxon>
        <taxon>Geodermatophilaceae</taxon>
        <taxon>Klenkia</taxon>
    </lineage>
</organism>
<accession>A0A1H0R5T3</accession>
<dbReference type="EMBL" id="FNIR01000011">
    <property type="protein sequence ID" value="SDP24902.1"/>
    <property type="molecule type" value="Genomic_DNA"/>
</dbReference>
<evidence type="ECO:0000313" key="2">
    <source>
        <dbReference type="EMBL" id="SDP24902.1"/>
    </source>
</evidence>
<dbReference type="STRING" id="1052260.SAMN05660199_03475"/>
<dbReference type="Proteomes" id="UP000199088">
    <property type="component" value="Unassembled WGS sequence"/>
</dbReference>
<dbReference type="OrthoDB" id="122135at2"/>
<keyword evidence="3" id="KW-1185">Reference proteome</keyword>
<reference evidence="3" key="1">
    <citation type="submission" date="2016-10" db="EMBL/GenBank/DDBJ databases">
        <authorList>
            <person name="Varghese N."/>
            <person name="Submissions S."/>
        </authorList>
    </citation>
    <scope>NUCLEOTIDE SEQUENCE [LARGE SCALE GENOMIC DNA]</scope>
    <source>
        <strain evidence="3">DSM 45843</strain>
    </source>
</reference>
<dbReference type="PROSITE" id="PS50995">
    <property type="entry name" value="HTH_MARR_2"/>
    <property type="match status" value="1"/>
</dbReference>